<evidence type="ECO:0000313" key="2">
    <source>
        <dbReference type="EMBL" id="SVE15073.1"/>
    </source>
</evidence>
<dbReference type="AlphaFoldDB" id="A0A383B5H9"/>
<feature type="transmembrane region" description="Helical" evidence="1">
    <location>
        <begin position="176"/>
        <end position="194"/>
    </location>
</feature>
<evidence type="ECO:0000256" key="1">
    <source>
        <dbReference type="SAM" id="Phobius"/>
    </source>
</evidence>
<sequence length="202" mass="22655">GLFGIMLIIMISSELIGEEYTAKTMNILRTTPITSFEILAYRYISAVITTISILGIYTIFFYLLVMQFSGIHGILSELEVLVLVLKLIILQSIAFVGIFCLFAAITKRAFIISFAYWLLWENAVPPLSPNIVQKFTITHYLNSVEFDGVNELGWGISESTYYLLNSSEDSIATEPLISIIILTFVTFLALLLGARGISRKEF</sequence>
<proteinExistence type="predicted"/>
<protein>
    <recommendedName>
        <fullName evidence="3">ABC-2 type transporter domain-containing protein</fullName>
    </recommendedName>
</protein>
<dbReference type="EMBL" id="UINC01197534">
    <property type="protein sequence ID" value="SVE15073.1"/>
    <property type="molecule type" value="Genomic_DNA"/>
</dbReference>
<accession>A0A383B5H9</accession>
<keyword evidence="1" id="KW-0812">Transmembrane</keyword>
<dbReference type="InterPro" id="IPR025699">
    <property type="entry name" value="ABC2_memb-like"/>
</dbReference>
<organism evidence="2">
    <name type="scientific">marine metagenome</name>
    <dbReference type="NCBI Taxonomy" id="408172"/>
    <lineage>
        <taxon>unclassified sequences</taxon>
        <taxon>metagenomes</taxon>
        <taxon>ecological metagenomes</taxon>
    </lineage>
</organism>
<keyword evidence="1" id="KW-0472">Membrane</keyword>
<keyword evidence="1" id="KW-1133">Transmembrane helix</keyword>
<reference evidence="2" key="1">
    <citation type="submission" date="2018-05" db="EMBL/GenBank/DDBJ databases">
        <authorList>
            <person name="Lanie J.A."/>
            <person name="Ng W.-L."/>
            <person name="Kazmierczak K.M."/>
            <person name="Andrzejewski T.M."/>
            <person name="Davidsen T.M."/>
            <person name="Wayne K.J."/>
            <person name="Tettelin H."/>
            <person name="Glass J.I."/>
            <person name="Rusch D."/>
            <person name="Podicherti R."/>
            <person name="Tsui H.-C.T."/>
            <person name="Winkler M.E."/>
        </authorList>
    </citation>
    <scope>NUCLEOTIDE SEQUENCE</scope>
</reference>
<feature type="non-terminal residue" evidence="2">
    <location>
        <position position="1"/>
    </location>
</feature>
<feature type="transmembrane region" description="Helical" evidence="1">
    <location>
        <begin position="43"/>
        <end position="65"/>
    </location>
</feature>
<dbReference type="Pfam" id="PF13346">
    <property type="entry name" value="ABC2_membrane_5"/>
    <property type="match status" value="1"/>
</dbReference>
<gene>
    <name evidence="2" type="ORF">METZ01_LOCUS467927</name>
</gene>
<name>A0A383B5H9_9ZZZZ</name>
<evidence type="ECO:0008006" key="3">
    <source>
        <dbReference type="Google" id="ProtNLM"/>
    </source>
</evidence>